<sequence>MGTEILRPQNCLIERIRVPQPAIFYRRRSYYGNANPSYHPNPRSTRKPVVRSEKLEQKKRFVANQVAAEPSVSKRSNSVDDMRVAKSGPAMEKVTILRRGESLDSKFKSEAVKKEEGDEGLVVMGTERLGPAPEMIPKQIRIVDPRSPSPPTMMRKCDVYAGSAFANSPEPSSLPLPSFSKKKQVMSAIVDDSATRDLRRLLRLDL</sequence>
<protein>
    <submittedName>
        <fullName evidence="1">Uncharacterized protein</fullName>
    </submittedName>
</protein>
<evidence type="ECO:0000313" key="1">
    <source>
        <dbReference type="EMBL" id="SPD11704.1"/>
    </source>
</evidence>
<dbReference type="EMBL" id="OIVN01003502">
    <property type="protein sequence ID" value="SPD11704.1"/>
    <property type="molecule type" value="Genomic_DNA"/>
</dbReference>
<dbReference type="PANTHER" id="PTHR33670:SF1">
    <property type="entry name" value="OS09G0416300 PROTEIN"/>
    <property type="match status" value="1"/>
</dbReference>
<dbReference type="Pfam" id="PF15365">
    <property type="entry name" value="PNRC"/>
    <property type="match status" value="1"/>
</dbReference>
<dbReference type="GO" id="GO:0016071">
    <property type="term" value="P:mRNA metabolic process"/>
    <property type="evidence" value="ECO:0007669"/>
    <property type="project" value="UniProtKB-ARBA"/>
</dbReference>
<dbReference type="AlphaFoldDB" id="A0A2N9HJ87"/>
<dbReference type="PANTHER" id="PTHR33670">
    <property type="entry name" value="SPLICING FACTOR, PROLINE- AND GLUTAMINE-RICH-LIKE"/>
    <property type="match status" value="1"/>
</dbReference>
<gene>
    <name evidence="1" type="ORF">FSB_LOCUS39586</name>
</gene>
<dbReference type="InterPro" id="IPR028322">
    <property type="entry name" value="PNRC-like_rgn"/>
</dbReference>
<organism evidence="1">
    <name type="scientific">Fagus sylvatica</name>
    <name type="common">Beechnut</name>
    <dbReference type="NCBI Taxonomy" id="28930"/>
    <lineage>
        <taxon>Eukaryota</taxon>
        <taxon>Viridiplantae</taxon>
        <taxon>Streptophyta</taxon>
        <taxon>Embryophyta</taxon>
        <taxon>Tracheophyta</taxon>
        <taxon>Spermatophyta</taxon>
        <taxon>Magnoliopsida</taxon>
        <taxon>eudicotyledons</taxon>
        <taxon>Gunneridae</taxon>
        <taxon>Pentapetalae</taxon>
        <taxon>rosids</taxon>
        <taxon>fabids</taxon>
        <taxon>Fagales</taxon>
        <taxon>Fagaceae</taxon>
        <taxon>Fagus</taxon>
    </lineage>
</organism>
<reference evidence="1" key="1">
    <citation type="submission" date="2018-02" db="EMBL/GenBank/DDBJ databases">
        <authorList>
            <person name="Cohen D.B."/>
            <person name="Kent A.D."/>
        </authorList>
    </citation>
    <scope>NUCLEOTIDE SEQUENCE</scope>
</reference>
<accession>A0A2N9HJ87</accession>
<name>A0A2N9HJ87_FAGSY</name>
<proteinExistence type="predicted"/>